<name>A0A6A3EL00_9STRA</name>
<dbReference type="Proteomes" id="UP000441208">
    <property type="component" value="Unassembled WGS sequence"/>
</dbReference>
<feature type="transmembrane region" description="Helical" evidence="6">
    <location>
        <begin position="87"/>
        <end position="108"/>
    </location>
</feature>
<reference evidence="14 15" key="1">
    <citation type="submission" date="2018-08" db="EMBL/GenBank/DDBJ databases">
        <title>Genomic investigation of the strawberry pathogen Phytophthora fragariae indicates pathogenicity is determined by transcriptional variation in three key races.</title>
        <authorList>
            <person name="Adams T.M."/>
            <person name="Armitage A.D."/>
            <person name="Sobczyk M.K."/>
            <person name="Bates H.J."/>
            <person name="Dunwell J.M."/>
            <person name="Nellist C.F."/>
            <person name="Harrison R.J."/>
        </authorList>
    </citation>
    <scope>NUCLEOTIDE SEQUENCE [LARGE SCALE GENOMIC DNA]</scope>
    <source>
        <strain evidence="12 16">A4</strain>
        <strain evidence="11 17">BC-1</strain>
        <strain evidence="10 15">NOV-27</strain>
        <strain evidence="9 18">NOV-5</strain>
        <strain evidence="8 19">NOV-71</strain>
        <strain evidence="13 20">NOV-77</strain>
        <strain evidence="7 14">NOV-9</strain>
    </source>
</reference>
<dbReference type="InterPro" id="IPR045069">
    <property type="entry name" value="MATE_euk"/>
</dbReference>
<dbReference type="Proteomes" id="UP000440732">
    <property type="component" value="Unassembled WGS sequence"/>
</dbReference>
<dbReference type="CDD" id="cd13132">
    <property type="entry name" value="MATE_eukaryotic"/>
    <property type="match status" value="1"/>
</dbReference>
<comment type="subcellular location">
    <subcellularLocation>
        <location evidence="1">Membrane</location>
        <topology evidence="1">Multi-pass membrane protein</topology>
    </subcellularLocation>
</comment>
<evidence type="ECO:0000313" key="14">
    <source>
        <dbReference type="Proteomes" id="UP000429523"/>
    </source>
</evidence>
<dbReference type="GO" id="GO:1990961">
    <property type="term" value="P:xenobiotic detoxification by transmembrane export across the plasma membrane"/>
    <property type="evidence" value="ECO:0007669"/>
    <property type="project" value="InterPro"/>
</dbReference>
<dbReference type="EMBL" id="QXGB01001010">
    <property type="protein sequence ID" value="KAE9199037.1"/>
    <property type="molecule type" value="Genomic_DNA"/>
</dbReference>
<dbReference type="Pfam" id="PF01554">
    <property type="entry name" value="MatE"/>
    <property type="match status" value="2"/>
</dbReference>
<evidence type="ECO:0000313" key="16">
    <source>
        <dbReference type="Proteomes" id="UP000437068"/>
    </source>
</evidence>
<keyword evidence="5 6" id="KW-0472">Membrane</keyword>
<dbReference type="Proteomes" id="UP000486351">
    <property type="component" value="Unassembled WGS sequence"/>
</dbReference>
<evidence type="ECO:0000313" key="20">
    <source>
        <dbReference type="Proteomes" id="UP000486351"/>
    </source>
</evidence>
<evidence type="ECO:0000256" key="6">
    <source>
        <dbReference type="SAM" id="Phobius"/>
    </source>
</evidence>
<feature type="transmembrane region" description="Helical" evidence="6">
    <location>
        <begin position="351"/>
        <end position="371"/>
    </location>
</feature>
<evidence type="ECO:0000256" key="1">
    <source>
        <dbReference type="ARBA" id="ARBA00004141"/>
    </source>
</evidence>
<dbReference type="Proteomes" id="UP000433483">
    <property type="component" value="Unassembled WGS sequence"/>
</dbReference>
<gene>
    <name evidence="12" type="ORF">PF001_g15373</name>
    <name evidence="11" type="ORF">PF002_g17122</name>
    <name evidence="10" type="ORF">PF005_g15900</name>
    <name evidence="9" type="ORF">PF006_g15025</name>
    <name evidence="8" type="ORF">PF007_g16247</name>
    <name evidence="13" type="ORF">PF008_g19473</name>
    <name evidence="7" type="ORF">PF009_g16902</name>
</gene>
<dbReference type="EMBL" id="QXGD01001049">
    <property type="protein sequence ID" value="KAE9216291.1"/>
    <property type="molecule type" value="Genomic_DNA"/>
</dbReference>
<evidence type="ECO:0000313" key="17">
    <source>
        <dbReference type="Proteomes" id="UP000440367"/>
    </source>
</evidence>
<comment type="caution">
    <text evidence="7">The sequence shown here is derived from an EMBL/GenBank/DDBJ whole genome shotgun (WGS) entry which is preliminary data.</text>
</comment>
<evidence type="ECO:0000256" key="2">
    <source>
        <dbReference type="ARBA" id="ARBA00010199"/>
    </source>
</evidence>
<evidence type="ECO:0000313" key="9">
    <source>
        <dbReference type="EMBL" id="KAE9133456.1"/>
    </source>
</evidence>
<evidence type="ECO:0000313" key="13">
    <source>
        <dbReference type="EMBL" id="KAE9314522.1"/>
    </source>
</evidence>
<feature type="transmembrane region" description="Helical" evidence="6">
    <location>
        <begin position="310"/>
        <end position="331"/>
    </location>
</feature>
<feature type="transmembrane region" description="Helical" evidence="6">
    <location>
        <begin position="423"/>
        <end position="444"/>
    </location>
</feature>
<evidence type="ECO:0000313" key="15">
    <source>
        <dbReference type="Proteomes" id="UP000433483"/>
    </source>
</evidence>
<dbReference type="GO" id="GO:0015297">
    <property type="term" value="F:antiporter activity"/>
    <property type="evidence" value="ECO:0007669"/>
    <property type="project" value="InterPro"/>
</dbReference>
<organism evidence="7 14">
    <name type="scientific">Phytophthora fragariae</name>
    <dbReference type="NCBI Taxonomy" id="53985"/>
    <lineage>
        <taxon>Eukaryota</taxon>
        <taxon>Sar</taxon>
        <taxon>Stramenopiles</taxon>
        <taxon>Oomycota</taxon>
        <taxon>Peronosporomycetes</taxon>
        <taxon>Peronosporales</taxon>
        <taxon>Peronosporaceae</taxon>
        <taxon>Phytophthora</taxon>
    </lineage>
</organism>
<dbReference type="EMBL" id="QXGF01001049">
    <property type="protein sequence ID" value="KAE8933086.1"/>
    <property type="molecule type" value="Genomic_DNA"/>
</dbReference>
<feature type="transmembrane region" description="Helical" evidence="6">
    <location>
        <begin position="450"/>
        <end position="471"/>
    </location>
</feature>
<dbReference type="InterPro" id="IPR002528">
    <property type="entry name" value="MATE_fam"/>
</dbReference>
<accession>A0A6A3EL00</accession>
<evidence type="ECO:0000256" key="5">
    <source>
        <dbReference type="ARBA" id="ARBA00023136"/>
    </source>
</evidence>
<dbReference type="EMBL" id="QXFZ01001036">
    <property type="protein sequence ID" value="KAE9098488.1"/>
    <property type="molecule type" value="Genomic_DNA"/>
</dbReference>
<dbReference type="AlphaFoldDB" id="A0A6A3EL00"/>
<proteinExistence type="inferred from homology"/>
<dbReference type="Proteomes" id="UP000429523">
    <property type="component" value="Unassembled WGS sequence"/>
</dbReference>
<evidence type="ECO:0008006" key="21">
    <source>
        <dbReference type="Google" id="ProtNLM"/>
    </source>
</evidence>
<sequence length="489" mass="53209">MDEQLLNKRSSEINASFVTIESAGLDQHDEPDPQRMEELRSLFKLVLPVTGTTIFEFLPGFVSILLAGNMDVPDTQHYVDAATISVMLLNVTALSLGLGLASALDTLCSQAYGAKKLESIGIYFQTGILSLSADLVPIVVINSFAEPILNALGQHAEITHLSRDFSRLMLPGLPFLFLYELVRKVMQTQNVVKPLVIIAVVGNIVNLAAGYVLAYHTSLGFNGIAVGRSLGNMTLPLLLVPYFWLRPEQLRQWWCNGWNLKEAFSHMGLFWRIGSSGMIMMSVEVWAFEILSIMAGVLPNSVVALATHSVLMNVNVMLWTVFYGIAVSASIRVGNCLGANQPKKAKMACNLALAMTFGLSLVFMALVFGLSDYIPKLFLSDQESIDLASKIMAAWSPLEIADGLNAVMQGVFRGAGKQKPAAIANVVGYYGGGISLAAILAFALDQGVEGLWFGIGFGIVATLAAMAFMMLRYWKWDQLAADALKRTEH</sequence>
<dbReference type="EMBL" id="QXGA01000973">
    <property type="protein sequence ID" value="KAE9133456.1"/>
    <property type="molecule type" value="Genomic_DNA"/>
</dbReference>
<dbReference type="PANTHER" id="PTHR11206">
    <property type="entry name" value="MULTIDRUG RESISTANCE PROTEIN"/>
    <property type="match status" value="1"/>
</dbReference>
<keyword evidence="15" id="KW-1185">Reference proteome</keyword>
<dbReference type="NCBIfam" id="TIGR00797">
    <property type="entry name" value="matE"/>
    <property type="match status" value="1"/>
</dbReference>
<feature type="transmembrane region" description="Helical" evidence="6">
    <location>
        <begin position="194"/>
        <end position="214"/>
    </location>
</feature>
<evidence type="ECO:0000256" key="3">
    <source>
        <dbReference type="ARBA" id="ARBA00022692"/>
    </source>
</evidence>
<evidence type="ECO:0000313" key="7">
    <source>
        <dbReference type="EMBL" id="KAE8933086.1"/>
    </source>
</evidence>
<dbReference type="Proteomes" id="UP000437068">
    <property type="component" value="Unassembled WGS sequence"/>
</dbReference>
<protein>
    <recommendedName>
        <fullName evidence="21">Multidrug and toxin extrusion protein 1</fullName>
    </recommendedName>
</protein>
<dbReference type="GO" id="GO:0042910">
    <property type="term" value="F:xenobiotic transmembrane transporter activity"/>
    <property type="evidence" value="ECO:0007669"/>
    <property type="project" value="InterPro"/>
</dbReference>
<feature type="transmembrane region" description="Helical" evidence="6">
    <location>
        <begin position="226"/>
        <end position="245"/>
    </location>
</feature>
<comment type="similarity">
    <text evidence="2">Belongs to the multi antimicrobial extrusion (MATE) (TC 2.A.66.1) family.</text>
</comment>
<dbReference type="EMBL" id="QXFY01001567">
    <property type="protein sequence ID" value="KAE9314522.1"/>
    <property type="molecule type" value="Genomic_DNA"/>
</dbReference>
<evidence type="ECO:0000256" key="4">
    <source>
        <dbReference type="ARBA" id="ARBA00022989"/>
    </source>
</evidence>
<keyword evidence="4 6" id="KW-1133">Transmembrane helix</keyword>
<dbReference type="OrthoDB" id="2126698at2759"/>
<keyword evidence="3 6" id="KW-0812">Transmembrane</keyword>
<evidence type="ECO:0000313" key="10">
    <source>
        <dbReference type="EMBL" id="KAE9199037.1"/>
    </source>
</evidence>
<feature type="transmembrane region" description="Helical" evidence="6">
    <location>
        <begin position="277"/>
        <end position="298"/>
    </location>
</feature>
<dbReference type="EMBL" id="QXGE01000997">
    <property type="protein sequence ID" value="KAE9299584.1"/>
    <property type="molecule type" value="Genomic_DNA"/>
</dbReference>
<feature type="transmembrane region" description="Helical" evidence="6">
    <location>
        <begin position="45"/>
        <end position="67"/>
    </location>
</feature>
<evidence type="ECO:0000313" key="11">
    <source>
        <dbReference type="EMBL" id="KAE9216291.1"/>
    </source>
</evidence>
<dbReference type="Proteomes" id="UP000440367">
    <property type="component" value="Unassembled WGS sequence"/>
</dbReference>
<dbReference type="GO" id="GO:0016020">
    <property type="term" value="C:membrane"/>
    <property type="evidence" value="ECO:0007669"/>
    <property type="project" value="UniProtKB-SubCell"/>
</dbReference>
<evidence type="ECO:0000313" key="12">
    <source>
        <dbReference type="EMBL" id="KAE9299584.1"/>
    </source>
</evidence>
<evidence type="ECO:0000313" key="19">
    <source>
        <dbReference type="Proteomes" id="UP000441208"/>
    </source>
</evidence>
<evidence type="ECO:0000313" key="8">
    <source>
        <dbReference type="EMBL" id="KAE9098488.1"/>
    </source>
</evidence>
<evidence type="ECO:0000313" key="18">
    <source>
        <dbReference type="Proteomes" id="UP000440732"/>
    </source>
</evidence>